<keyword evidence="3" id="KW-0560">Oxidoreductase</keyword>
<dbReference type="PRINTS" id="PR00412">
    <property type="entry name" value="EPOXHYDRLASE"/>
</dbReference>
<dbReference type="FunFam" id="3.40.50.1820:FF:000205">
    <property type="entry name" value="Non-haem bromoperoxidase BPO-A2"/>
    <property type="match status" value="1"/>
</dbReference>
<sequence>MPYVKVGEENSGDIEIYYEDLGAGQPVVLIHGFPLNGHSWEKQTAMLLDKGFRVIAYDRRGFGDSSQPSRGYDYDTFAEDLNKLMTTLDLTDAVLIGFSMGTGEVTRYLSTFGSERVSRAILIGAIPPFLLKTDDNPEGVDQSVFDDIKKAIASDRPSYFTTFFENFYNTDKLGGGILSKARITDEAVQMNWNIAVKASAIGTLKCVDTWLTDFRDDLPKIDVPTLIIHGDDDRILPFDSTAKRLPDSIKNSRLVVIEGGPHAIIWTHADEVNPEILKFLGQANEKMA</sequence>
<dbReference type="InterPro" id="IPR029058">
    <property type="entry name" value="AB_hydrolase_fold"/>
</dbReference>
<dbReference type="EMBL" id="CADCUR010000013">
    <property type="protein sequence ID" value="CAA9378181.1"/>
    <property type="molecule type" value="Genomic_DNA"/>
</dbReference>
<organism evidence="3">
    <name type="scientific">uncultured Pyrinomonadaceae bacterium</name>
    <dbReference type="NCBI Taxonomy" id="2283094"/>
    <lineage>
        <taxon>Bacteria</taxon>
        <taxon>Pseudomonadati</taxon>
        <taxon>Acidobacteriota</taxon>
        <taxon>Blastocatellia</taxon>
        <taxon>Blastocatellales</taxon>
        <taxon>Pyrinomonadaceae</taxon>
        <taxon>environmental samples</taxon>
    </lineage>
</organism>
<evidence type="ECO:0000313" key="3">
    <source>
        <dbReference type="EMBL" id="CAA9378181.1"/>
    </source>
</evidence>
<accession>A0A6J4N4W6</accession>
<keyword evidence="3" id="KW-0575">Peroxidase</keyword>
<evidence type="ECO:0000256" key="1">
    <source>
        <dbReference type="ARBA" id="ARBA00038128"/>
    </source>
</evidence>
<dbReference type="PANTHER" id="PTHR43433:SF4">
    <property type="entry name" value="NON-HEME CHLOROPEROXIDASE-RELATED"/>
    <property type="match status" value="1"/>
</dbReference>
<feature type="domain" description="AB hydrolase-1" evidence="2">
    <location>
        <begin position="26"/>
        <end position="269"/>
    </location>
</feature>
<dbReference type="AlphaFoldDB" id="A0A6J4N4W6"/>
<dbReference type="InterPro" id="IPR000639">
    <property type="entry name" value="Epox_hydrolase-like"/>
</dbReference>
<comment type="similarity">
    <text evidence="1">Belongs to the AB hydrolase superfamily. Bacterial non-heme haloperoxidase / perhydrolase family.</text>
</comment>
<dbReference type="Gene3D" id="3.40.50.1820">
    <property type="entry name" value="alpha/beta hydrolase"/>
    <property type="match status" value="1"/>
</dbReference>
<dbReference type="PRINTS" id="PR00111">
    <property type="entry name" value="ABHYDROLASE"/>
</dbReference>
<dbReference type="InterPro" id="IPR000073">
    <property type="entry name" value="AB_hydrolase_1"/>
</dbReference>
<dbReference type="PANTHER" id="PTHR43433">
    <property type="entry name" value="HYDROLASE, ALPHA/BETA FOLD FAMILY PROTEIN"/>
    <property type="match status" value="1"/>
</dbReference>
<dbReference type="GO" id="GO:0016691">
    <property type="term" value="F:chloride peroxidase activity"/>
    <property type="evidence" value="ECO:0007669"/>
    <property type="project" value="UniProtKB-EC"/>
</dbReference>
<dbReference type="EC" id="1.11.1.10" evidence="3"/>
<name>A0A6J4N4W6_9BACT</name>
<reference evidence="3" key="1">
    <citation type="submission" date="2020-02" db="EMBL/GenBank/DDBJ databases">
        <authorList>
            <person name="Meier V. D."/>
        </authorList>
    </citation>
    <scope>NUCLEOTIDE SEQUENCE</scope>
    <source>
        <strain evidence="3">AVDCRST_MAG74</strain>
    </source>
</reference>
<proteinExistence type="inferred from homology"/>
<dbReference type="Pfam" id="PF00561">
    <property type="entry name" value="Abhydrolase_1"/>
    <property type="match status" value="1"/>
</dbReference>
<evidence type="ECO:0000259" key="2">
    <source>
        <dbReference type="Pfam" id="PF00561"/>
    </source>
</evidence>
<protein>
    <submittedName>
        <fullName evidence="3">Non-heme chloroperoxidase</fullName>
        <ecNumber evidence="3">1.11.1.10</ecNumber>
    </submittedName>
</protein>
<dbReference type="SUPFAM" id="SSF53474">
    <property type="entry name" value="alpha/beta-Hydrolases"/>
    <property type="match status" value="1"/>
</dbReference>
<dbReference type="InterPro" id="IPR050471">
    <property type="entry name" value="AB_hydrolase"/>
</dbReference>
<gene>
    <name evidence="3" type="ORF">AVDCRST_MAG74-327</name>
</gene>